<comment type="caution">
    <text evidence="2">The sequence shown here is derived from an EMBL/GenBank/DDBJ whole genome shotgun (WGS) entry which is preliminary data.</text>
</comment>
<gene>
    <name evidence="2" type="ORF">S12H4_08774</name>
</gene>
<keyword evidence="1" id="KW-0812">Transmembrane</keyword>
<protein>
    <recommendedName>
        <fullName evidence="3">Transglutaminase-like domain-containing protein</fullName>
    </recommendedName>
</protein>
<dbReference type="EMBL" id="BARW01003437">
    <property type="protein sequence ID" value="GAI67007.1"/>
    <property type="molecule type" value="Genomic_DNA"/>
</dbReference>
<organism evidence="2">
    <name type="scientific">marine sediment metagenome</name>
    <dbReference type="NCBI Taxonomy" id="412755"/>
    <lineage>
        <taxon>unclassified sequences</taxon>
        <taxon>metagenomes</taxon>
        <taxon>ecological metagenomes</taxon>
    </lineage>
</organism>
<evidence type="ECO:0000256" key="1">
    <source>
        <dbReference type="SAM" id="Phobius"/>
    </source>
</evidence>
<sequence length="218" mass="24600">MITEEEWDRLFDRLMPLFSVGIGGLSIALTIMALMRSSPLGQRVYYQDGQYQVAVRYPGQWNFLQDFVQPNNPDVLAIFSQYGPGYWSLYDFVCRNVDYRRDIGEFWQMPSETLKGQGDCEDTSILLTSLIRAGGSPNCYVALGSLGGLGHAWCLYNGQILETTYTYARQTAPRDYRLMALFNNVEVLELYPNSLAEVFGLARDEAAKLDLIAQALGD</sequence>
<keyword evidence="1" id="KW-0472">Membrane</keyword>
<dbReference type="InterPro" id="IPR038765">
    <property type="entry name" value="Papain-like_cys_pep_sf"/>
</dbReference>
<keyword evidence="1" id="KW-1133">Transmembrane helix</keyword>
<feature type="transmembrane region" description="Helical" evidence="1">
    <location>
        <begin position="14"/>
        <end position="35"/>
    </location>
</feature>
<accession>X1QEW3</accession>
<reference evidence="2" key="1">
    <citation type="journal article" date="2014" name="Front. Microbiol.">
        <title>High frequency of phylogenetically diverse reductive dehalogenase-homologous genes in deep subseafloor sedimentary metagenomes.</title>
        <authorList>
            <person name="Kawai M."/>
            <person name="Futagami T."/>
            <person name="Toyoda A."/>
            <person name="Takaki Y."/>
            <person name="Nishi S."/>
            <person name="Hori S."/>
            <person name="Arai W."/>
            <person name="Tsubouchi T."/>
            <person name="Morono Y."/>
            <person name="Uchiyama I."/>
            <person name="Ito T."/>
            <person name="Fujiyama A."/>
            <person name="Inagaki F."/>
            <person name="Takami H."/>
        </authorList>
    </citation>
    <scope>NUCLEOTIDE SEQUENCE</scope>
    <source>
        <strain evidence="2">Expedition CK06-06</strain>
    </source>
</reference>
<evidence type="ECO:0008006" key="3">
    <source>
        <dbReference type="Google" id="ProtNLM"/>
    </source>
</evidence>
<evidence type="ECO:0000313" key="2">
    <source>
        <dbReference type="EMBL" id="GAI67007.1"/>
    </source>
</evidence>
<dbReference type="SUPFAM" id="SSF54001">
    <property type="entry name" value="Cysteine proteinases"/>
    <property type="match status" value="1"/>
</dbReference>
<name>X1QEW3_9ZZZZ</name>
<proteinExistence type="predicted"/>
<dbReference type="AlphaFoldDB" id="X1QEW3"/>
<dbReference type="Gene3D" id="3.10.620.30">
    <property type="match status" value="1"/>
</dbReference>